<dbReference type="Proteomes" id="UP000279968">
    <property type="component" value="Unassembled WGS sequence"/>
</dbReference>
<gene>
    <name evidence="1" type="ORF">D7193_31060</name>
</gene>
<name>A0A3A9ZP56_9ACTN</name>
<keyword evidence="2" id="KW-1185">Reference proteome</keyword>
<proteinExistence type="predicted"/>
<evidence type="ECO:0000313" key="2">
    <source>
        <dbReference type="Proteomes" id="UP000279968"/>
    </source>
</evidence>
<organism evidence="1 2">
    <name type="scientific">Micromonospora costi</name>
    <dbReference type="NCBI Taxonomy" id="1530042"/>
    <lineage>
        <taxon>Bacteria</taxon>
        <taxon>Bacillati</taxon>
        <taxon>Actinomycetota</taxon>
        <taxon>Actinomycetes</taxon>
        <taxon>Micromonosporales</taxon>
        <taxon>Micromonosporaceae</taxon>
        <taxon>Micromonospora</taxon>
    </lineage>
</organism>
<dbReference type="EMBL" id="RBAN01000009">
    <property type="protein sequence ID" value="RKN50050.1"/>
    <property type="molecule type" value="Genomic_DNA"/>
</dbReference>
<evidence type="ECO:0000313" key="1">
    <source>
        <dbReference type="EMBL" id="RKN50050.1"/>
    </source>
</evidence>
<reference evidence="1 2" key="1">
    <citation type="journal article" date="2015" name="Int. J. Syst. Evol. Microbiol.">
        <title>Micromonospora costi sp. nov., isolated from a leaf of Costus speciosus.</title>
        <authorList>
            <person name="Thawai C."/>
        </authorList>
    </citation>
    <scope>NUCLEOTIDE SEQUENCE [LARGE SCALE GENOMIC DNA]</scope>
    <source>
        <strain evidence="1 2">CS1-12</strain>
    </source>
</reference>
<sequence length="66" mass="7422">MAARRGGRHRTLLHVHLLLHLHRTASMITHVYGTHPFTVSYLTWVVTRENESRHGRVGGDGARAVA</sequence>
<protein>
    <submittedName>
        <fullName evidence="1">Uncharacterized protein</fullName>
    </submittedName>
</protein>
<accession>A0A3A9ZP56</accession>
<comment type="caution">
    <text evidence="1">The sequence shown here is derived from an EMBL/GenBank/DDBJ whole genome shotgun (WGS) entry which is preliminary data.</text>
</comment>
<dbReference type="AlphaFoldDB" id="A0A3A9ZP56"/>